<organism evidence="6 7">
    <name type="scientific">Marasmius crinis-equi</name>
    <dbReference type="NCBI Taxonomy" id="585013"/>
    <lineage>
        <taxon>Eukaryota</taxon>
        <taxon>Fungi</taxon>
        <taxon>Dikarya</taxon>
        <taxon>Basidiomycota</taxon>
        <taxon>Agaricomycotina</taxon>
        <taxon>Agaricomycetes</taxon>
        <taxon>Agaricomycetidae</taxon>
        <taxon>Agaricales</taxon>
        <taxon>Marasmiineae</taxon>
        <taxon>Marasmiaceae</taxon>
        <taxon>Marasmius</taxon>
    </lineage>
</organism>
<keyword evidence="7" id="KW-1185">Reference proteome</keyword>
<comment type="caution">
    <text evidence="6">The sequence shown here is derived from an EMBL/GenBank/DDBJ whole genome shotgun (WGS) entry which is preliminary data.</text>
</comment>
<dbReference type="EMBL" id="JBAHYK010000648">
    <property type="protein sequence ID" value="KAL0572274.1"/>
    <property type="molecule type" value="Genomic_DNA"/>
</dbReference>
<accession>A0ABR3FB52</accession>
<dbReference type="PROSITE" id="PS50865">
    <property type="entry name" value="ZF_MYND_2"/>
    <property type="match status" value="1"/>
</dbReference>
<evidence type="ECO:0000313" key="7">
    <source>
        <dbReference type="Proteomes" id="UP001465976"/>
    </source>
</evidence>
<evidence type="ECO:0000259" key="5">
    <source>
        <dbReference type="PROSITE" id="PS50865"/>
    </source>
</evidence>
<dbReference type="Proteomes" id="UP001465976">
    <property type="component" value="Unassembled WGS sequence"/>
</dbReference>
<keyword evidence="1" id="KW-0479">Metal-binding</keyword>
<feature type="domain" description="MYND-type" evidence="5">
    <location>
        <begin position="412"/>
        <end position="474"/>
    </location>
</feature>
<reference evidence="6 7" key="1">
    <citation type="submission" date="2024-02" db="EMBL/GenBank/DDBJ databases">
        <title>A draft genome for the cacao thread blight pathogen Marasmius crinis-equi.</title>
        <authorList>
            <person name="Cohen S.P."/>
            <person name="Baruah I.K."/>
            <person name="Amoako-Attah I."/>
            <person name="Bukari Y."/>
            <person name="Meinhardt L.W."/>
            <person name="Bailey B.A."/>
        </authorList>
    </citation>
    <scope>NUCLEOTIDE SEQUENCE [LARGE SCALE GENOMIC DNA]</scope>
    <source>
        <strain evidence="6 7">GH-76</strain>
    </source>
</reference>
<feature type="non-terminal residue" evidence="6">
    <location>
        <position position="1"/>
    </location>
</feature>
<protein>
    <recommendedName>
        <fullName evidence="5">MYND-type domain-containing protein</fullName>
    </recommendedName>
</protein>
<dbReference type="Pfam" id="PF01753">
    <property type="entry name" value="zf-MYND"/>
    <property type="match status" value="1"/>
</dbReference>
<evidence type="ECO:0000256" key="4">
    <source>
        <dbReference type="PROSITE-ProRule" id="PRU00134"/>
    </source>
</evidence>
<name>A0ABR3FB52_9AGAR</name>
<keyword evidence="2 4" id="KW-0863">Zinc-finger</keyword>
<dbReference type="InterPro" id="IPR002893">
    <property type="entry name" value="Znf_MYND"/>
</dbReference>
<gene>
    <name evidence="6" type="ORF">V5O48_009676</name>
</gene>
<proteinExistence type="predicted"/>
<evidence type="ECO:0000256" key="3">
    <source>
        <dbReference type="ARBA" id="ARBA00022833"/>
    </source>
</evidence>
<keyword evidence="3" id="KW-0862">Zinc</keyword>
<evidence type="ECO:0000256" key="1">
    <source>
        <dbReference type="ARBA" id="ARBA00022723"/>
    </source>
</evidence>
<evidence type="ECO:0000256" key="2">
    <source>
        <dbReference type="ARBA" id="ARBA00022771"/>
    </source>
</evidence>
<sequence length="641" mass="71907">ISGMYTHKILDHAFFNQADVRFPSVKSAVEHLRRLGHPPPSKLVDLLHPPDSLWTAVDVFTALTSNMQGRHGQRASTTAASHVGKCWKSTIWPWLRFLLEAVVLSSAEASTRDLFEAFERILLIVPRLLSFNDQATRRSSLSAAKQATPDLLPLTAQVWCKIVDESHSTWGTWSALALDISFAEPIQSLKASAYKGQLYEVNASLGLCLIRHIHFLTARVPEMPTEQLTQLKLFMCCVRDPLFEDVSPLEFEDVRRSAAAALSSLSCAVISKQKSLREAGVESEECRSSHDAACMAASCLIDIMRDASGISEALKAGLVKAILKCHPCLFQYSERHHRPDTKTGLSWGLCQIIDRVSRAERRYLKDESLMNGLRFKSQAVWDCMVLAGSKSAACRAIRSTMREHDISFMCSNASCPLKTSEAAVIKFLQELNVGRIEPRATDVRFLRCSSCLDSTYCSRECRKIDWDSRHRGLCRQGRQGPQAPCSEHELNMFENFVSVYCSTPSSRSRMVQLAETFILDLSNQNPRDLSDDDRLVVNGKKNPIFLVDFNQIGLLTPEDTMQLFSVNDFRRHFQGKASPEWISQWVDVWRKPMIENCLGLVIAVFPAKFPDSLVVERVLEVYVGPSDDDVDDENGEGLGLD</sequence>
<evidence type="ECO:0000313" key="6">
    <source>
        <dbReference type="EMBL" id="KAL0572274.1"/>
    </source>
</evidence>
<dbReference type="SUPFAM" id="SSF144232">
    <property type="entry name" value="HIT/MYND zinc finger-like"/>
    <property type="match status" value="1"/>
</dbReference>
<dbReference type="Gene3D" id="6.10.140.2220">
    <property type="match status" value="1"/>
</dbReference>